<feature type="domain" description="MCM C-terminal AAA(+) ATPase" evidence="13">
    <location>
        <begin position="109"/>
        <end position="317"/>
    </location>
</feature>
<dbReference type="EMBL" id="CADCXU010013537">
    <property type="protein sequence ID" value="CAB0003622.1"/>
    <property type="molecule type" value="Genomic_DNA"/>
</dbReference>
<organism evidence="14 15">
    <name type="scientific">Nesidiocoris tenuis</name>
    <dbReference type="NCBI Taxonomy" id="355587"/>
    <lineage>
        <taxon>Eukaryota</taxon>
        <taxon>Metazoa</taxon>
        <taxon>Ecdysozoa</taxon>
        <taxon>Arthropoda</taxon>
        <taxon>Hexapoda</taxon>
        <taxon>Insecta</taxon>
        <taxon>Pterygota</taxon>
        <taxon>Neoptera</taxon>
        <taxon>Paraneoptera</taxon>
        <taxon>Hemiptera</taxon>
        <taxon>Heteroptera</taxon>
        <taxon>Panheteroptera</taxon>
        <taxon>Cimicomorpha</taxon>
        <taxon>Miridae</taxon>
        <taxon>Dicyphina</taxon>
        <taxon>Nesidiocoris</taxon>
    </lineage>
</organism>
<dbReference type="PRINTS" id="PR01658">
    <property type="entry name" value="MCMPROTEIN2"/>
</dbReference>
<dbReference type="GO" id="GO:1902975">
    <property type="term" value="P:mitotic DNA replication initiation"/>
    <property type="evidence" value="ECO:0007669"/>
    <property type="project" value="TreeGrafter"/>
</dbReference>
<keyword evidence="15" id="KW-1185">Reference proteome</keyword>
<name>A0A6H5GP70_9HEMI</name>
<dbReference type="SMART" id="SM00350">
    <property type="entry name" value="MCM"/>
    <property type="match status" value="1"/>
</dbReference>
<dbReference type="InterPro" id="IPR041562">
    <property type="entry name" value="MCM_lid"/>
</dbReference>
<evidence type="ECO:0000256" key="1">
    <source>
        <dbReference type="ARBA" id="ARBA00008010"/>
    </source>
</evidence>
<protein>
    <recommendedName>
        <fullName evidence="3">DNA replication licensing factor MCM2</fullName>
        <ecNumber evidence="2">3.6.4.12</ecNumber>
    </recommendedName>
</protein>
<dbReference type="PANTHER" id="PTHR11630">
    <property type="entry name" value="DNA REPLICATION LICENSING FACTOR MCM FAMILY MEMBER"/>
    <property type="match status" value="1"/>
</dbReference>
<dbReference type="PROSITE" id="PS00847">
    <property type="entry name" value="MCM_1"/>
    <property type="match status" value="1"/>
</dbReference>
<dbReference type="InterPro" id="IPR033762">
    <property type="entry name" value="MCM_OB"/>
</dbReference>
<dbReference type="InterPro" id="IPR001208">
    <property type="entry name" value="MCM_dom"/>
</dbReference>
<keyword evidence="8" id="KW-0378">Hydrolase</keyword>
<dbReference type="InterPro" id="IPR008045">
    <property type="entry name" value="MCM2"/>
</dbReference>
<dbReference type="GO" id="GO:0017116">
    <property type="term" value="F:single-stranded DNA helicase activity"/>
    <property type="evidence" value="ECO:0007669"/>
    <property type="project" value="TreeGrafter"/>
</dbReference>
<evidence type="ECO:0000256" key="12">
    <source>
        <dbReference type="ARBA" id="ARBA00023306"/>
    </source>
</evidence>
<reference evidence="14 15" key="1">
    <citation type="submission" date="2020-02" db="EMBL/GenBank/DDBJ databases">
        <authorList>
            <person name="Ferguson B K."/>
        </authorList>
    </citation>
    <scope>NUCLEOTIDE SEQUENCE [LARGE SCALE GENOMIC DNA]</scope>
</reference>
<dbReference type="PANTHER" id="PTHR11630:SF44">
    <property type="entry name" value="DNA REPLICATION LICENSING FACTOR MCM2"/>
    <property type="match status" value="1"/>
</dbReference>
<evidence type="ECO:0000256" key="7">
    <source>
        <dbReference type="ARBA" id="ARBA00022771"/>
    </source>
</evidence>
<dbReference type="GO" id="GO:0005634">
    <property type="term" value="C:nucleus"/>
    <property type="evidence" value="ECO:0007669"/>
    <property type="project" value="InterPro"/>
</dbReference>
<dbReference type="InterPro" id="IPR018525">
    <property type="entry name" value="MCM_CS"/>
</dbReference>
<evidence type="ECO:0000256" key="6">
    <source>
        <dbReference type="ARBA" id="ARBA00022741"/>
    </source>
</evidence>
<dbReference type="GO" id="GO:0043138">
    <property type="term" value="F:3'-5' DNA helicase activity"/>
    <property type="evidence" value="ECO:0007669"/>
    <property type="project" value="TreeGrafter"/>
</dbReference>
<dbReference type="GO" id="GO:0042555">
    <property type="term" value="C:MCM complex"/>
    <property type="evidence" value="ECO:0007669"/>
    <property type="project" value="InterPro"/>
</dbReference>
<dbReference type="AlphaFoldDB" id="A0A6H5GP70"/>
<keyword evidence="5" id="KW-0479">Metal-binding</keyword>
<dbReference type="SUPFAM" id="SSF50249">
    <property type="entry name" value="Nucleic acid-binding proteins"/>
    <property type="match status" value="1"/>
</dbReference>
<evidence type="ECO:0000256" key="8">
    <source>
        <dbReference type="ARBA" id="ARBA00022806"/>
    </source>
</evidence>
<evidence type="ECO:0000256" key="2">
    <source>
        <dbReference type="ARBA" id="ARBA00012551"/>
    </source>
</evidence>
<evidence type="ECO:0000256" key="3">
    <source>
        <dbReference type="ARBA" id="ARBA00018925"/>
    </source>
</evidence>
<keyword evidence="6" id="KW-0547">Nucleotide-binding</keyword>
<dbReference type="Proteomes" id="UP000479000">
    <property type="component" value="Unassembled WGS sequence"/>
</dbReference>
<evidence type="ECO:0000256" key="10">
    <source>
        <dbReference type="ARBA" id="ARBA00022840"/>
    </source>
</evidence>
<dbReference type="SUPFAM" id="SSF52540">
    <property type="entry name" value="P-loop containing nucleoside triphosphate hydrolases"/>
    <property type="match status" value="1"/>
</dbReference>
<keyword evidence="9" id="KW-0862">Zinc</keyword>
<keyword evidence="7" id="KW-0863">Zinc-finger</keyword>
<dbReference type="GO" id="GO:0008270">
    <property type="term" value="F:zinc ion binding"/>
    <property type="evidence" value="ECO:0007669"/>
    <property type="project" value="UniProtKB-KW"/>
</dbReference>
<dbReference type="InterPro" id="IPR012340">
    <property type="entry name" value="NA-bd_OB-fold"/>
</dbReference>
<comment type="similarity">
    <text evidence="1">Belongs to the MCM family.</text>
</comment>
<dbReference type="Pfam" id="PF17207">
    <property type="entry name" value="MCM_OB"/>
    <property type="match status" value="1"/>
</dbReference>
<keyword evidence="8" id="KW-0347">Helicase</keyword>
<dbReference type="GO" id="GO:0003697">
    <property type="term" value="F:single-stranded DNA binding"/>
    <property type="evidence" value="ECO:0007669"/>
    <property type="project" value="TreeGrafter"/>
</dbReference>
<evidence type="ECO:0000256" key="5">
    <source>
        <dbReference type="ARBA" id="ARBA00022723"/>
    </source>
</evidence>
<dbReference type="PRINTS" id="PR01657">
    <property type="entry name" value="MCMFAMILY"/>
</dbReference>
<keyword evidence="12" id="KW-0131">Cell cycle</keyword>
<dbReference type="InterPro" id="IPR031327">
    <property type="entry name" value="MCM"/>
</dbReference>
<proteinExistence type="inferred from homology"/>
<dbReference type="Pfam" id="PF17855">
    <property type="entry name" value="MCM_lid"/>
    <property type="match status" value="1"/>
</dbReference>
<dbReference type="GO" id="GO:0005524">
    <property type="term" value="F:ATP binding"/>
    <property type="evidence" value="ECO:0007669"/>
    <property type="project" value="UniProtKB-KW"/>
</dbReference>
<keyword evidence="11" id="KW-0238">DNA-binding</keyword>
<dbReference type="GO" id="GO:0000727">
    <property type="term" value="P:double-strand break repair via break-induced replication"/>
    <property type="evidence" value="ECO:0007669"/>
    <property type="project" value="TreeGrafter"/>
</dbReference>
<evidence type="ECO:0000313" key="14">
    <source>
        <dbReference type="EMBL" id="CAB0003622.1"/>
    </source>
</evidence>
<gene>
    <name evidence="14" type="ORF">NTEN_LOCUS9136</name>
</gene>
<dbReference type="Gene3D" id="3.40.50.300">
    <property type="entry name" value="P-loop containing nucleotide triphosphate hydrolases"/>
    <property type="match status" value="2"/>
</dbReference>
<accession>A0A6H5GP70</accession>
<dbReference type="EC" id="3.6.4.12" evidence="2"/>
<keyword evidence="4" id="KW-0235">DNA replication</keyword>
<dbReference type="InterPro" id="IPR027417">
    <property type="entry name" value="P-loop_NTPase"/>
</dbReference>
<keyword evidence="10" id="KW-0067">ATP-binding</keyword>
<evidence type="ECO:0000259" key="13">
    <source>
        <dbReference type="PROSITE" id="PS50051"/>
    </source>
</evidence>
<evidence type="ECO:0000256" key="11">
    <source>
        <dbReference type="ARBA" id="ARBA00023125"/>
    </source>
</evidence>
<evidence type="ECO:0000256" key="9">
    <source>
        <dbReference type="ARBA" id="ARBA00022833"/>
    </source>
</evidence>
<dbReference type="Gene3D" id="2.40.50.140">
    <property type="entry name" value="Nucleic acid-binding proteins"/>
    <property type="match status" value="1"/>
</dbReference>
<dbReference type="OrthoDB" id="844at2759"/>
<evidence type="ECO:0000313" key="15">
    <source>
        <dbReference type="Proteomes" id="UP000479000"/>
    </source>
</evidence>
<dbReference type="PROSITE" id="PS50051">
    <property type="entry name" value="MCM_2"/>
    <property type="match status" value="1"/>
</dbReference>
<dbReference type="Pfam" id="PF00493">
    <property type="entry name" value="MCM"/>
    <property type="match status" value="2"/>
</dbReference>
<evidence type="ECO:0000256" key="4">
    <source>
        <dbReference type="ARBA" id="ARBA00022705"/>
    </source>
</evidence>
<sequence length="388" mass="42922">MEQTVYRNYQKITLQESPGKIPAGRIPRSKDVIMLGDLCDRCKPGDEIDVTGVYTNTYEGSLNTEHGFPVFATVILANHLIVKDSKQIVESLTEEDVTTILKLSKDHRIGERIISSIGPSIYGHDFIKRGIALALFGGQPKNPSQKHKVRGDINVLLCGDPGTAKSQFLKFVEKIAPRAIFTTGQGASAVGLTAYVRRSPVSHEWTLEAGALVLADKGVCLIDEFDKVGLEMLTCGKSHWIMFDLINFSMFADERPRQDVDTRGDGAAEHFNIQGRHRNVAAGQVNLSEPIMSRFDILCVVRDEADPQIDEQLAKFVVGSHVRHHPAAPPAAEITDDAQASDALPQDLLKKYLVYARQNIHPRLHNMDQDKIAKLYSTLRQESMVSAG</sequence>